<accession>A0ABX5M4A9</accession>
<dbReference type="Proteomes" id="UP000247780">
    <property type="component" value="Unassembled WGS sequence"/>
</dbReference>
<protein>
    <submittedName>
        <fullName evidence="1">Uncharacterized protein</fullName>
    </submittedName>
</protein>
<name>A0ABX5M4A9_9PROT</name>
<dbReference type="EMBL" id="QICQ01000032">
    <property type="protein sequence ID" value="PXV77012.1"/>
    <property type="molecule type" value="Genomic_DNA"/>
</dbReference>
<sequence>MNELQVGIEFTLAVFPQPSIFLQPGKAALDDLAFRYDCKSVWFAALGNLYLYMRAQNFSHVFGKWFSDIAAIAQQTLDFPQARPAVLSGLQRTFAISHTSAVVTAMACGRPWVSTAIGD</sequence>
<evidence type="ECO:0000313" key="1">
    <source>
        <dbReference type="EMBL" id="PXV77012.1"/>
    </source>
</evidence>
<keyword evidence="2" id="KW-1185">Reference proteome</keyword>
<comment type="caution">
    <text evidence="1">The sequence shown here is derived from an EMBL/GenBank/DDBJ whole genome shotgun (WGS) entry which is preliminary data.</text>
</comment>
<organism evidence="1 2">
    <name type="scientific">Nitrosomonas eutropha</name>
    <dbReference type="NCBI Taxonomy" id="916"/>
    <lineage>
        <taxon>Bacteria</taxon>
        <taxon>Pseudomonadati</taxon>
        <taxon>Pseudomonadota</taxon>
        <taxon>Betaproteobacteria</taxon>
        <taxon>Nitrosomonadales</taxon>
        <taxon>Nitrosomonadaceae</taxon>
        <taxon>Nitrosomonas</taxon>
    </lineage>
</organism>
<reference evidence="1 2" key="1">
    <citation type="submission" date="2018-04" db="EMBL/GenBank/DDBJ databases">
        <title>Active sludge and wastewater microbial communities from Klosterneuburg, Austria.</title>
        <authorList>
            <person name="Wagner M."/>
        </authorList>
    </citation>
    <scope>NUCLEOTIDE SEQUENCE [LARGE SCALE GENOMIC DNA]</scope>
    <source>
        <strain evidence="1 2">Nm 57</strain>
    </source>
</reference>
<evidence type="ECO:0000313" key="2">
    <source>
        <dbReference type="Proteomes" id="UP000247780"/>
    </source>
</evidence>
<proteinExistence type="predicted"/>
<gene>
    <name evidence="1" type="ORF">C8R14_13215</name>
</gene>